<feature type="region of interest" description="Disordered" evidence="5">
    <location>
        <begin position="719"/>
        <end position="876"/>
    </location>
</feature>
<evidence type="ECO:0000256" key="5">
    <source>
        <dbReference type="SAM" id="MobiDB-lite"/>
    </source>
</evidence>
<feature type="compositionally biased region" description="Polar residues" evidence="5">
    <location>
        <begin position="395"/>
        <end position="410"/>
    </location>
</feature>
<dbReference type="GO" id="GO:0006364">
    <property type="term" value="P:rRNA processing"/>
    <property type="evidence" value="ECO:0007669"/>
    <property type="project" value="UniProtKB-KW"/>
</dbReference>
<evidence type="ECO:0000256" key="3">
    <source>
        <dbReference type="ARBA" id="ARBA00022552"/>
    </source>
</evidence>
<evidence type="ECO:0000256" key="4">
    <source>
        <dbReference type="ARBA" id="ARBA00023242"/>
    </source>
</evidence>
<feature type="compositionally biased region" description="Acidic residues" evidence="5">
    <location>
        <begin position="246"/>
        <end position="281"/>
    </location>
</feature>
<dbReference type="STRING" id="188477.A0A3S0ZJ30"/>
<comment type="subcellular location">
    <subcellularLocation>
        <location evidence="1">Nucleus</location>
    </subcellularLocation>
</comment>
<feature type="compositionally biased region" description="Acidic residues" evidence="5">
    <location>
        <begin position="666"/>
        <end position="684"/>
    </location>
</feature>
<comment type="caution">
    <text evidence="6">The sequence shown here is derived from an EMBL/GenBank/DDBJ whole genome shotgun (WGS) entry which is preliminary data.</text>
</comment>
<name>A0A3S0ZJ30_ELYCH</name>
<dbReference type="EMBL" id="RQTK01000410">
    <property type="protein sequence ID" value="RUS80123.1"/>
    <property type="molecule type" value="Genomic_DNA"/>
</dbReference>
<dbReference type="InterPro" id="IPR010301">
    <property type="entry name" value="RRP1"/>
</dbReference>
<gene>
    <name evidence="6" type="ORF">EGW08_012122</name>
</gene>
<dbReference type="Pfam" id="PF05997">
    <property type="entry name" value="Nop52"/>
    <property type="match status" value="1"/>
</dbReference>
<dbReference type="OrthoDB" id="2019504at2759"/>
<feature type="compositionally biased region" description="Basic residues" evidence="5">
    <location>
        <begin position="581"/>
        <end position="601"/>
    </location>
</feature>
<feature type="region of interest" description="Disordered" evidence="5">
    <location>
        <begin position="647"/>
        <end position="684"/>
    </location>
</feature>
<feature type="compositionally biased region" description="Low complexity" evidence="5">
    <location>
        <begin position="551"/>
        <end position="564"/>
    </location>
</feature>
<proteinExistence type="inferred from homology"/>
<evidence type="ECO:0000313" key="7">
    <source>
        <dbReference type="Proteomes" id="UP000271974"/>
    </source>
</evidence>
<comment type="similarity">
    <text evidence="2">Belongs to the RRP1 family.</text>
</comment>
<feature type="compositionally biased region" description="Low complexity" evidence="5">
    <location>
        <begin position="619"/>
        <end position="632"/>
    </location>
</feature>
<dbReference type="Proteomes" id="UP000271974">
    <property type="component" value="Unassembled WGS sequence"/>
</dbReference>
<dbReference type="GO" id="GO:0005634">
    <property type="term" value="C:nucleus"/>
    <property type="evidence" value="ECO:0007669"/>
    <property type="project" value="UniProtKB-SubCell"/>
</dbReference>
<dbReference type="PANTHER" id="PTHR13026">
    <property type="entry name" value="NNP-1 PROTEIN NOVEL NUCLEAR PROTEIN 1 NOP52"/>
    <property type="match status" value="1"/>
</dbReference>
<feature type="compositionally biased region" description="Polar residues" evidence="5">
    <location>
        <begin position="516"/>
        <end position="536"/>
    </location>
</feature>
<feature type="compositionally biased region" description="Polar residues" evidence="5">
    <location>
        <begin position="746"/>
        <end position="756"/>
    </location>
</feature>
<evidence type="ECO:0000313" key="6">
    <source>
        <dbReference type="EMBL" id="RUS80123.1"/>
    </source>
</evidence>
<dbReference type="AlphaFoldDB" id="A0A3S0ZJ30"/>
<accession>A0A3S0ZJ30</accession>
<feature type="region of interest" description="Disordered" evidence="5">
    <location>
        <begin position="228"/>
        <end position="286"/>
    </location>
</feature>
<feature type="region of interest" description="Disordered" evidence="5">
    <location>
        <begin position="361"/>
        <end position="632"/>
    </location>
</feature>
<reference evidence="6 7" key="1">
    <citation type="submission" date="2019-01" db="EMBL/GenBank/DDBJ databases">
        <title>A draft genome assembly of the solar-powered sea slug Elysia chlorotica.</title>
        <authorList>
            <person name="Cai H."/>
            <person name="Li Q."/>
            <person name="Fang X."/>
            <person name="Li J."/>
            <person name="Curtis N.E."/>
            <person name="Altenburger A."/>
            <person name="Shibata T."/>
            <person name="Feng M."/>
            <person name="Maeda T."/>
            <person name="Schwartz J.A."/>
            <person name="Shigenobu S."/>
            <person name="Lundholm N."/>
            <person name="Nishiyama T."/>
            <person name="Yang H."/>
            <person name="Hasebe M."/>
            <person name="Li S."/>
            <person name="Pierce S.K."/>
            <person name="Wang J."/>
        </authorList>
    </citation>
    <scope>NUCLEOTIDE SEQUENCE [LARGE SCALE GENOMIC DNA]</scope>
    <source>
        <strain evidence="6">EC2010</strain>
        <tissue evidence="6">Whole organism of an adult</tissue>
    </source>
</reference>
<organism evidence="6 7">
    <name type="scientific">Elysia chlorotica</name>
    <name type="common">Eastern emerald elysia</name>
    <name type="synonym">Sea slug</name>
    <dbReference type="NCBI Taxonomy" id="188477"/>
    <lineage>
        <taxon>Eukaryota</taxon>
        <taxon>Metazoa</taxon>
        <taxon>Spiralia</taxon>
        <taxon>Lophotrochozoa</taxon>
        <taxon>Mollusca</taxon>
        <taxon>Gastropoda</taxon>
        <taxon>Heterobranchia</taxon>
        <taxon>Euthyneura</taxon>
        <taxon>Panpulmonata</taxon>
        <taxon>Sacoglossa</taxon>
        <taxon>Placobranchoidea</taxon>
        <taxon>Plakobranchidae</taxon>
        <taxon>Elysia</taxon>
    </lineage>
</organism>
<dbReference type="PANTHER" id="PTHR13026:SF0">
    <property type="entry name" value="RIBOSOMAL RNA PROCESSING 1B"/>
    <property type="match status" value="1"/>
</dbReference>
<keyword evidence="4" id="KW-0539">Nucleus</keyword>
<sequence length="876" mass="96782">MESAEVSAEVHFAQKLASNEKKIRDRAIKRLRKYLFARSSHGGLTESDVIKIWKGLHYCMWMQDKPLLQEELSQKISGLLQSFSSPEGALLFMKVFLETEAREWNGIDKLRLDKFMMMIRDMLHQSFALLSKIGWPMVECRQFAEAVASKVMLPGETRLPDGLRLHLADIYVDELLKVSLDEMSSRKMVLLLRPFIDFLIYTSKTELAARVMQEVITKVLTTVSTVRRHTSAASDGGGASNPRQTEDDEDDEEEEMDDGEIDKDVDVGEEEGMDDDEENETAESPSNFVMDADLLLFLLFKLAKDPQVRAKNRALVYKLVRKYPETYDNIVNTLASSSDACIQAKDDVDGGGGTLKDLTLFHNTGQGGDPLQQQGKKKKRKDKNNSRKEGEECSESSSNANILVESQQHSEPVEHKPRFKNGKEVKVGGQKGETKEAPETKQKQPKKRKRGMDEEGGDCDSNVPQSKSLKLSPKEPGSQLVDSRLSATETPSKKKKKRKSKSSTEQVSPAPPCLSSVLSPNTSGVSLSDHQNQTETLGGEEGDAGLTDENSNSQRTSRRSIQQSVRDFLRSPVEVVIYPKKVTHTPKERKKKTEKKGKSKQRVATVEVAENNHLVATNSESLPLDSQSPSPSASLIQTIFSAMPAIGSKDASKKDSRLSQTSDSPGDCEAEDESSREDLPCDEAETPVARSVFSAIKENYVDPLIKSVSGSLSLDNLRSESSMDWSVGAGNTQPASDDCDDDDDTTVSSERASQTDPGPKRKKAKGRLKGDKGSMTPCGKKKVIFDLRKNRANKFQDYIKSLQRQPESPHLPGKSPSNSILKVRTPSSSGRKKSPQSSPRKSPVRGKKSLRVSSASPARASKKVKAARSRSSVNLD</sequence>
<evidence type="ECO:0000256" key="1">
    <source>
        <dbReference type="ARBA" id="ARBA00004123"/>
    </source>
</evidence>
<keyword evidence="3" id="KW-0698">rRNA processing</keyword>
<protein>
    <submittedName>
        <fullName evidence="6">Uncharacterized protein</fullName>
    </submittedName>
</protein>
<keyword evidence="7" id="KW-1185">Reference proteome</keyword>
<feature type="compositionally biased region" description="Basic and acidic residues" evidence="5">
    <location>
        <begin position="411"/>
        <end position="442"/>
    </location>
</feature>
<dbReference type="GO" id="GO:0030688">
    <property type="term" value="C:preribosome, small subunit precursor"/>
    <property type="evidence" value="ECO:0007669"/>
    <property type="project" value="InterPro"/>
</dbReference>
<feature type="compositionally biased region" description="Polar residues" evidence="5">
    <location>
        <begin position="719"/>
        <end position="735"/>
    </location>
</feature>
<evidence type="ECO:0000256" key="2">
    <source>
        <dbReference type="ARBA" id="ARBA00006374"/>
    </source>
</evidence>